<organism evidence="3 4">
    <name type="scientific">Fibrivirga algicola</name>
    <dbReference type="NCBI Taxonomy" id="2950420"/>
    <lineage>
        <taxon>Bacteria</taxon>
        <taxon>Pseudomonadati</taxon>
        <taxon>Bacteroidota</taxon>
        <taxon>Cytophagia</taxon>
        <taxon>Cytophagales</taxon>
        <taxon>Spirosomataceae</taxon>
        <taxon>Fibrivirga</taxon>
    </lineage>
</organism>
<feature type="domain" description="Lipocalin-like" evidence="2">
    <location>
        <begin position="48"/>
        <end position="157"/>
    </location>
</feature>
<reference evidence="3" key="1">
    <citation type="submission" date="2024-05" db="EMBL/GenBank/DDBJ databases">
        <authorList>
            <person name="Jung D.-H."/>
        </authorList>
    </citation>
    <scope>NUCLEOTIDE SEQUENCE</scope>
    <source>
        <strain evidence="3">JA-25</strain>
    </source>
</reference>
<gene>
    <name evidence="3" type="ORF">F7231_15730</name>
</gene>
<sequence>MFRAHMYPNCLMNITLSTRRLSWALLLALPLWFGACSKSTTDVTPNSIEGSWRLTGYTIDPAIDLAGNGTKTNDILGYYALLPGGSQYVECYKAITLTFAASGKITGTTTTACSGIDASPFASTATWASTTAGKVKITDGTDVQEYDVNISGTTLKLSQTFTDDFDGDGKTENGTVALVMTKA</sequence>
<evidence type="ECO:0000256" key="1">
    <source>
        <dbReference type="SAM" id="SignalP"/>
    </source>
</evidence>
<accession>A0ABX0QNC4</accession>
<dbReference type="InterPro" id="IPR024311">
    <property type="entry name" value="Lipocalin-like"/>
</dbReference>
<keyword evidence="1" id="KW-0732">Signal</keyword>
<feature type="chain" id="PRO_5046128507" description="Lipocalin-like domain-containing protein" evidence="1">
    <location>
        <begin position="36"/>
        <end position="183"/>
    </location>
</feature>
<dbReference type="Proteomes" id="UP000606008">
    <property type="component" value="Unassembled WGS sequence"/>
</dbReference>
<comment type="caution">
    <text evidence="3">The sequence shown here is derived from an EMBL/GenBank/DDBJ whole genome shotgun (WGS) entry which is preliminary data.</text>
</comment>
<protein>
    <recommendedName>
        <fullName evidence="2">Lipocalin-like domain-containing protein</fullName>
    </recommendedName>
</protein>
<evidence type="ECO:0000259" key="2">
    <source>
        <dbReference type="Pfam" id="PF13648"/>
    </source>
</evidence>
<proteinExistence type="predicted"/>
<keyword evidence="4" id="KW-1185">Reference proteome</keyword>
<name>A0ABX0QNC4_9BACT</name>
<dbReference type="EMBL" id="WAEL01000005">
    <property type="protein sequence ID" value="NID11624.1"/>
    <property type="molecule type" value="Genomic_DNA"/>
</dbReference>
<evidence type="ECO:0000313" key="4">
    <source>
        <dbReference type="Proteomes" id="UP000606008"/>
    </source>
</evidence>
<dbReference type="Pfam" id="PF13648">
    <property type="entry name" value="Lipocalin_4"/>
    <property type="match status" value="1"/>
</dbReference>
<evidence type="ECO:0000313" key="3">
    <source>
        <dbReference type="EMBL" id="NID11624.1"/>
    </source>
</evidence>
<feature type="signal peptide" evidence="1">
    <location>
        <begin position="1"/>
        <end position="35"/>
    </location>
</feature>